<dbReference type="GO" id="GO:0005524">
    <property type="term" value="F:ATP binding"/>
    <property type="evidence" value="ECO:0007669"/>
    <property type="project" value="UniProtKB-UniRule"/>
</dbReference>
<comment type="similarity">
    <text evidence="4">Belongs to the sel-1 family.</text>
</comment>
<dbReference type="SMART" id="SM00671">
    <property type="entry name" value="SEL1"/>
    <property type="match status" value="6"/>
</dbReference>
<dbReference type="OrthoDB" id="2384430at2759"/>
<evidence type="ECO:0000256" key="6">
    <source>
        <dbReference type="SAM" id="MobiDB-lite"/>
    </source>
</evidence>
<keyword evidence="3 5" id="KW-0067">ATP-binding</keyword>
<dbReference type="Gene3D" id="1.10.510.10">
    <property type="entry name" value="Transferase(Phosphotransferase) domain 1"/>
    <property type="match status" value="1"/>
</dbReference>
<dbReference type="InterPro" id="IPR011990">
    <property type="entry name" value="TPR-like_helical_dom_sf"/>
</dbReference>
<keyword evidence="1" id="KW-0723">Serine/threonine-protein kinase</keyword>
<dbReference type="InterPro" id="IPR001245">
    <property type="entry name" value="Ser-Thr/Tyr_kinase_cat_dom"/>
</dbReference>
<dbReference type="InterPro" id="IPR006597">
    <property type="entry name" value="Sel1-like"/>
</dbReference>
<keyword evidence="1" id="KW-0808">Transferase</keyword>
<feature type="region of interest" description="Disordered" evidence="6">
    <location>
        <begin position="286"/>
        <end position="318"/>
    </location>
</feature>
<dbReference type="Gene3D" id="1.25.40.10">
    <property type="entry name" value="Tetratricopeptide repeat domain"/>
    <property type="match status" value="2"/>
</dbReference>
<keyword evidence="2 5" id="KW-0547">Nucleotide-binding</keyword>
<dbReference type="Proteomes" id="UP000807716">
    <property type="component" value="Unassembled WGS sequence"/>
</dbReference>
<evidence type="ECO:0000256" key="5">
    <source>
        <dbReference type="PROSITE-ProRule" id="PRU10141"/>
    </source>
</evidence>
<protein>
    <recommendedName>
        <fullName evidence="7">Protein kinase domain-containing protein</fullName>
    </recommendedName>
</protein>
<dbReference type="Pfam" id="PF00069">
    <property type="entry name" value="Pkinase"/>
    <property type="match status" value="1"/>
</dbReference>
<keyword evidence="9" id="KW-1185">Reference proteome</keyword>
<name>A0A9P6PUE3_9FUNG</name>
<sequence>MSLTRCIINSESLGWGQSASVYPAQWINHACAAKTLHKQEEEAIQHEINVLRRLRHRHIIQFYRTYRTDDKFYLITDLAEHGSLSRAIQKRTLDGPTKIRIANEIARALEYMHDENILHCDLKSGNIVLTRHKEVKLCDFGHAIDLTTPSSRDTAPKGTRRWMAPETLSNSPQYSTKSDVYALGIVMWELAADQTRPYAGHDENTVPQLVCNGDRMDLGDEIDPELRKWIARCWHRKSAERPEASEVVLRPHEQEQQTMEGKDNGGDTDLASYLDLGSISLMVDDTPTDNGQDVGQAEVDSSDQPPVAGENVTRQRPSCVEELTRRAECDDMDAQAQLAALYERGEGVVKSDTEALFWYLQAAMQGHANAQYHVGRFRKFGLGAHQSDSQACRWYEKAARQEDADAQICLGGMYEHGQGLEQSETEAFRWYTKAANLGHAEAQFILGSIYSSGRLGIERDSKTAAQWFRKAAVQGFTRAQYSLGVMLKKGRGVKRNVAEAATWIRSAAESGHSKAQHELGTLFKKGLGVEQNDATAALWYQRAAEQRVTST</sequence>
<dbReference type="PROSITE" id="PS00108">
    <property type="entry name" value="PROTEIN_KINASE_ST"/>
    <property type="match status" value="1"/>
</dbReference>
<dbReference type="PROSITE" id="PS00107">
    <property type="entry name" value="PROTEIN_KINASE_ATP"/>
    <property type="match status" value="1"/>
</dbReference>
<dbReference type="SUPFAM" id="SSF81901">
    <property type="entry name" value="HCP-like"/>
    <property type="match status" value="2"/>
</dbReference>
<dbReference type="AlphaFoldDB" id="A0A9P6PUE3"/>
<dbReference type="InterPro" id="IPR000719">
    <property type="entry name" value="Prot_kinase_dom"/>
</dbReference>
<dbReference type="SUPFAM" id="SSF56112">
    <property type="entry name" value="Protein kinase-like (PK-like)"/>
    <property type="match status" value="1"/>
</dbReference>
<evidence type="ECO:0000313" key="9">
    <source>
        <dbReference type="Proteomes" id="UP000807716"/>
    </source>
</evidence>
<dbReference type="InterPro" id="IPR008271">
    <property type="entry name" value="Ser/Thr_kinase_AS"/>
</dbReference>
<dbReference type="EMBL" id="JAAAJB010000633">
    <property type="protein sequence ID" value="KAG0252764.1"/>
    <property type="molecule type" value="Genomic_DNA"/>
</dbReference>
<accession>A0A9P6PUE3</accession>
<evidence type="ECO:0000256" key="4">
    <source>
        <dbReference type="ARBA" id="ARBA00038101"/>
    </source>
</evidence>
<evidence type="ECO:0000259" key="7">
    <source>
        <dbReference type="PROSITE" id="PS50011"/>
    </source>
</evidence>
<dbReference type="Pfam" id="PF08238">
    <property type="entry name" value="Sel1"/>
    <property type="match status" value="6"/>
</dbReference>
<dbReference type="InterPro" id="IPR011009">
    <property type="entry name" value="Kinase-like_dom_sf"/>
</dbReference>
<feature type="binding site" evidence="5">
    <location>
        <position position="34"/>
    </location>
    <ligand>
        <name>ATP</name>
        <dbReference type="ChEBI" id="CHEBI:30616"/>
    </ligand>
</feature>
<dbReference type="PROSITE" id="PS50011">
    <property type="entry name" value="PROTEIN_KINASE_DOM"/>
    <property type="match status" value="1"/>
</dbReference>
<gene>
    <name evidence="8" type="ORF">DFQ27_007865</name>
</gene>
<evidence type="ECO:0000313" key="8">
    <source>
        <dbReference type="EMBL" id="KAG0252764.1"/>
    </source>
</evidence>
<dbReference type="PRINTS" id="PR00109">
    <property type="entry name" value="TYRKINASE"/>
</dbReference>
<keyword evidence="1" id="KW-0418">Kinase</keyword>
<dbReference type="SMART" id="SM00220">
    <property type="entry name" value="S_TKc"/>
    <property type="match status" value="1"/>
</dbReference>
<dbReference type="GO" id="GO:0004674">
    <property type="term" value="F:protein serine/threonine kinase activity"/>
    <property type="evidence" value="ECO:0007669"/>
    <property type="project" value="UniProtKB-KW"/>
</dbReference>
<dbReference type="PANTHER" id="PTHR11102">
    <property type="entry name" value="SEL-1-LIKE PROTEIN"/>
    <property type="match status" value="1"/>
</dbReference>
<proteinExistence type="inferred from homology"/>
<dbReference type="InterPro" id="IPR017441">
    <property type="entry name" value="Protein_kinase_ATP_BS"/>
</dbReference>
<organism evidence="8 9">
    <name type="scientific">Actinomortierella ambigua</name>
    <dbReference type="NCBI Taxonomy" id="1343610"/>
    <lineage>
        <taxon>Eukaryota</taxon>
        <taxon>Fungi</taxon>
        <taxon>Fungi incertae sedis</taxon>
        <taxon>Mucoromycota</taxon>
        <taxon>Mortierellomycotina</taxon>
        <taxon>Mortierellomycetes</taxon>
        <taxon>Mortierellales</taxon>
        <taxon>Mortierellaceae</taxon>
        <taxon>Actinomortierella</taxon>
    </lineage>
</organism>
<dbReference type="PANTHER" id="PTHR11102:SF160">
    <property type="entry name" value="ERAD-ASSOCIATED E3 UBIQUITIN-PROTEIN LIGASE COMPONENT HRD3"/>
    <property type="match status" value="1"/>
</dbReference>
<comment type="caution">
    <text evidence="8">The sequence shown here is derived from an EMBL/GenBank/DDBJ whole genome shotgun (WGS) entry which is preliminary data.</text>
</comment>
<reference evidence="8" key="1">
    <citation type="journal article" date="2020" name="Fungal Divers.">
        <title>Resolving the Mortierellaceae phylogeny through synthesis of multi-gene phylogenetics and phylogenomics.</title>
        <authorList>
            <person name="Vandepol N."/>
            <person name="Liber J."/>
            <person name="Desiro A."/>
            <person name="Na H."/>
            <person name="Kennedy M."/>
            <person name="Barry K."/>
            <person name="Grigoriev I.V."/>
            <person name="Miller A.N."/>
            <person name="O'Donnell K."/>
            <person name="Stajich J.E."/>
            <person name="Bonito G."/>
        </authorList>
    </citation>
    <scope>NUCLEOTIDE SEQUENCE</scope>
    <source>
        <strain evidence="8">BC1065</strain>
    </source>
</reference>
<evidence type="ECO:0000256" key="2">
    <source>
        <dbReference type="ARBA" id="ARBA00022741"/>
    </source>
</evidence>
<feature type="domain" description="Protein kinase" evidence="7">
    <location>
        <begin position="7"/>
        <end position="255"/>
    </location>
</feature>
<dbReference type="InterPro" id="IPR050767">
    <property type="entry name" value="Sel1_AlgK"/>
</dbReference>
<evidence type="ECO:0000256" key="3">
    <source>
        <dbReference type="ARBA" id="ARBA00022840"/>
    </source>
</evidence>
<evidence type="ECO:0000256" key="1">
    <source>
        <dbReference type="ARBA" id="ARBA00022527"/>
    </source>
</evidence>